<protein>
    <submittedName>
        <fullName evidence="2">Uncharacterized protein</fullName>
    </submittedName>
</protein>
<gene>
    <name evidence="2" type="primary">LOC141380179</name>
</gene>
<keyword evidence="1" id="KW-1185">Reference proteome</keyword>
<dbReference type="Proteomes" id="UP000000437">
    <property type="component" value="Chromosome 22"/>
</dbReference>
<proteinExistence type="predicted"/>
<evidence type="ECO:0000313" key="1">
    <source>
        <dbReference type="Proteomes" id="UP000000437"/>
    </source>
</evidence>
<name>A0AC58IGV7_DANRE</name>
<dbReference type="RefSeq" id="XP_073793461.1">
    <property type="nucleotide sequence ID" value="XM_073937360.1"/>
</dbReference>
<organism evidence="1 2">
    <name type="scientific">Danio rerio</name>
    <name type="common">Zebrafish</name>
    <name type="synonym">Brachydanio rerio</name>
    <dbReference type="NCBI Taxonomy" id="7955"/>
    <lineage>
        <taxon>Eukaryota</taxon>
        <taxon>Metazoa</taxon>
        <taxon>Chordata</taxon>
        <taxon>Craniata</taxon>
        <taxon>Vertebrata</taxon>
        <taxon>Euteleostomi</taxon>
        <taxon>Actinopterygii</taxon>
        <taxon>Neopterygii</taxon>
        <taxon>Teleostei</taxon>
        <taxon>Ostariophysi</taxon>
        <taxon>Cypriniformes</taxon>
        <taxon>Danionidae</taxon>
        <taxon>Danioninae</taxon>
        <taxon>Danio</taxon>
    </lineage>
</organism>
<accession>A0AC58IGV7</accession>
<sequence length="259" mass="29441">MYHMFIFFCLLHLADGVKRVSVMEGDSVTLHINHTFNDRRDYLRFLEWVGPQDTPILTLFLVGEEADIIYFDDEIFRDRLQIDNQTGSLTISNIRTKHSGLYKFQFRFFSESFNVTVYACLPHPTITRYSSSSSSSCSVLCSVLNVSAVSLSWYKGNSLLSSISVSDLSFSLSLHLEVEHQDKNTYSCVLNNSFTNRTEHLDITQLCQDLIPCCGFTEVVIRLVVSAVVGVATVTMVVYDIISIRAEEKNRRTSRSVIE</sequence>
<evidence type="ECO:0000313" key="2">
    <source>
        <dbReference type="RefSeq" id="XP_073793461.1"/>
    </source>
</evidence>
<reference evidence="2" key="1">
    <citation type="submission" date="2025-08" db="UniProtKB">
        <authorList>
            <consortium name="RefSeq"/>
        </authorList>
    </citation>
    <scope>IDENTIFICATION</scope>
    <source>
        <strain evidence="2">Tuebingen</strain>
        <tissue evidence="2">Fibroblasts and whole tissue</tissue>
    </source>
</reference>